<proteinExistence type="predicted"/>
<dbReference type="AlphaFoldDB" id="A0A4Y2ATY7"/>
<dbReference type="EMBL" id="BGPR01000029">
    <property type="protein sequence ID" value="GBL82645.1"/>
    <property type="molecule type" value="Genomic_DNA"/>
</dbReference>
<evidence type="ECO:0000313" key="2">
    <source>
        <dbReference type="Proteomes" id="UP000499080"/>
    </source>
</evidence>
<accession>A0A4Y2ATY7</accession>
<reference evidence="1 2" key="1">
    <citation type="journal article" date="2019" name="Sci. Rep.">
        <title>Orb-weaving spider Araneus ventricosus genome elucidates the spidroin gene catalogue.</title>
        <authorList>
            <person name="Kono N."/>
            <person name="Nakamura H."/>
            <person name="Ohtoshi R."/>
            <person name="Moran D.A.P."/>
            <person name="Shinohara A."/>
            <person name="Yoshida Y."/>
            <person name="Fujiwara M."/>
            <person name="Mori M."/>
            <person name="Tomita M."/>
            <person name="Arakawa K."/>
        </authorList>
    </citation>
    <scope>NUCLEOTIDE SEQUENCE [LARGE SCALE GENOMIC DNA]</scope>
</reference>
<evidence type="ECO:0008006" key="3">
    <source>
        <dbReference type="Google" id="ProtNLM"/>
    </source>
</evidence>
<name>A0A4Y2ATY7_ARAVE</name>
<protein>
    <recommendedName>
        <fullName evidence="3">DUF4817 domain-containing protein</fullName>
    </recommendedName>
</protein>
<keyword evidence="2" id="KW-1185">Reference proteome</keyword>
<organism evidence="1 2">
    <name type="scientific">Araneus ventricosus</name>
    <name type="common">Orbweaver spider</name>
    <name type="synonym">Epeira ventricosa</name>
    <dbReference type="NCBI Taxonomy" id="182803"/>
    <lineage>
        <taxon>Eukaryota</taxon>
        <taxon>Metazoa</taxon>
        <taxon>Ecdysozoa</taxon>
        <taxon>Arthropoda</taxon>
        <taxon>Chelicerata</taxon>
        <taxon>Arachnida</taxon>
        <taxon>Araneae</taxon>
        <taxon>Araneomorphae</taxon>
        <taxon>Entelegynae</taxon>
        <taxon>Araneoidea</taxon>
        <taxon>Araneidae</taxon>
        <taxon>Araneus</taxon>
    </lineage>
</organism>
<dbReference type="Proteomes" id="UP000499080">
    <property type="component" value="Unassembled WGS sequence"/>
</dbReference>
<evidence type="ECO:0000313" key="1">
    <source>
        <dbReference type="EMBL" id="GBL82645.1"/>
    </source>
</evidence>
<sequence length="122" mass="14381">MWTPQEKAQCIAWFIETKSDAQVQRKFVTRYVREPQSRPTIQARYTPFIQVVFAINRGQAAHLFRKLTLDLGIGLCLYEPGYTVYSFSCGVHILCQTCVYWKAKKFYELTCHMLKTVYYHLV</sequence>
<comment type="caution">
    <text evidence="1">The sequence shown here is derived from an EMBL/GenBank/DDBJ whole genome shotgun (WGS) entry which is preliminary data.</text>
</comment>
<gene>
    <name evidence="1" type="ORF">AVEN_263719_1</name>
</gene>
<dbReference type="OrthoDB" id="9979538at2759"/>